<comment type="caution">
    <text evidence="1">The sequence shown here is derived from an EMBL/GenBank/DDBJ whole genome shotgun (WGS) entry which is preliminary data.</text>
</comment>
<protein>
    <recommendedName>
        <fullName evidence="3">Lipoprotein</fullName>
    </recommendedName>
</protein>
<name>A0AA42LB30_9GAMM</name>
<evidence type="ECO:0008006" key="3">
    <source>
        <dbReference type="Google" id="ProtNLM"/>
    </source>
</evidence>
<dbReference type="Proteomes" id="UP001159329">
    <property type="component" value="Unassembled WGS sequence"/>
</dbReference>
<proteinExistence type="predicted"/>
<evidence type="ECO:0000313" key="1">
    <source>
        <dbReference type="EMBL" id="MDH0564699.1"/>
    </source>
</evidence>
<dbReference type="AlphaFoldDB" id="A0AA42LB30"/>
<reference evidence="1" key="1">
    <citation type="submission" date="2022-09" db="EMBL/GenBank/DDBJ databases">
        <title>Intensive care unit water sources are persistently colonized with multi-drug resistant bacteria and are the site of extensive horizontal gene transfer of antibiotic resistance genes.</title>
        <authorList>
            <person name="Diorio-Toth L."/>
        </authorList>
    </citation>
    <scope>NUCLEOTIDE SEQUENCE</scope>
    <source>
        <strain evidence="1">GD04005</strain>
    </source>
</reference>
<evidence type="ECO:0000313" key="2">
    <source>
        <dbReference type="Proteomes" id="UP001159329"/>
    </source>
</evidence>
<dbReference type="PROSITE" id="PS51257">
    <property type="entry name" value="PROKAR_LIPOPROTEIN"/>
    <property type="match status" value="1"/>
</dbReference>
<organism evidence="1 2">
    <name type="scientific">Acinetobacter courvalinii</name>
    <dbReference type="NCBI Taxonomy" id="280147"/>
    <lineage>
        <taxon>Bacteria</taxon>
        <taxon>Pseudomonadati</taxon>
        <taxon>Pseudomonadota</taxon>
        <taxon>Gammaproteobacteria</taxon>
        <taxon>Moraxellales</taxon>
        <taxon>Moraxellaceae</taxon>
        <taxon>Acinetobacter</taxon>
    </lineage>
</organism>
<dbReference type="RefSeq" id="WP_279696236.1">
    <property type="nucleotide sequence ID" value="NZ_JAOEEO010000004.1"/>
</dbReference>
<dbReference type="EMBL" id="JAOEEO010000004">
    <property type="protein sequence ID" value="MDH0564699.1"/>
    <property type="molecule type" value="Genomic_DNA"/>
</dbReference>
<sequence>MKKQLLMGLSVLSLVACGDENDNNYGTVDPKNNAFYSYDLAAANQSNKLIKKSYQIDKNNDLLITYNEKPVLQTEALRNFITSNGISTIFPPQNTAGAYIVGRKAIFNDHVLEYQPYNLEQRTTFKLTYQLKKIDLSGLQVSDAVRYFLSQATASTLINDATLEILQALLFASQDKFPSGATCWQKQVQLSTQDYIESYPTQNLAHVSTSSNVQNQGIWQNAAWTAFQPSTEFNLANTRIRHQAREHWGFYHTTREVQVVPSTNELACDLFNESAFKSVDKVLGKVL</sequence>
<gene>
    <name evidence="1" type="ORF">N7644_13550</name>
</gene>
<accession>A0AA42LB30</accession>